<comment type="caution">
    <text evidence="1">The sequence shown here is derived from an EMBL/GenBank/DDBJ whole genome shotgun (WGS) entry which is preliminary data.</text>
</comment>
<dbReference type="PATRIC" id="fig|1389415.4.peg.3832"/>
<evidence type="ECO:0000313" key="1">
    <source>
        <dbReference type="EMBL" id="ERT11418.1"/>
    </source>
</evidence>
<dbReference type="Pfam" id="PF01724">
    <property type="entry name" value="DUF29"/>
    <property type="match status" value="1"/>
</dbReference>
<dbReference type="PANTHER" id="PTHR34235:SF4">
    <property type="entry name" value="SLR0291 PROTEIN"/>
    <property type="match status" value="1"/>
</dbReference>
<protein>
    <recommendedName>
        <fullName evidence="3">DUF29 domain-containing protein</fullName>
    </recommendedName>
</protein>
<reference evidence="1 2" key="1">
    <citation type="submission" date="2013-10" db="EMBL/GenBank/DDBJ databases">
        <title>Whole Genome Shotgun Sequence of Photorhabdus temperata J3.</title>
        <authorList>
            <person name="Park G.-S."/>
            <person name="Hong S.-J."/>
            <person name="Shin J.-H."/>
        </authorList>
    </citation>
    <scope>NUCLEOTIDE SEQUENCE [LARGE SCALE GENOMIC DNA]</scope>
    <source>
        <strain evidence="1 2">J3</strain>
    </source>
</reference>
<name>U7QU90_PHOTE</name>
<evidence type="ECO:0000313" key="2">
    <source>
        <dbReference type="Proteomes" id="UP000017133"/>
    </source>
</evidence>
<accession>U7QU90</accession>
<dbReference type="EMBL" id="AXDT01000193">
    <property type="protein sequence ID" value="ERT11418.1"/>
    <property type="molecule type" value="Genomic_DNA"/>
</dbReference>
<dbReference type="InterPro" id="IPR002636">
    <property type="entry name" value="DUF29"/>
</dbReference>
<organism evidence="1 2">
    <name type="scientific">Photorhabdus temperata J3</name>
    <dbReference type="NCBI Taxonomy" id="1389415"/>
    <lineage>
        <taxon>Bacteria</taxon>
        <taxon>Pseudomonadati</taxon>
        <taxon>Pseudomonadota</taxon>
        <taxon>Gammaproteobacteria</taxon>
        <taxon>Enterobacterales</taxon>
        <taxon>Morganellaceae</taxon>
        <taxon>Photorhabdus</taxon>
    </lineage>
</organism>
<dbReference type="PANTHER" id="PTHR34235">
    <property type="entry name" value="SLR1203 PROTEIN-RELATED"/>
    <property type="match status" value="1"/>
</dbReference>
<keyword evidence="2" id="KW-1185">Reference proteome</keyword>
<proteinExistence type="predicted"/>
<sequence>MNYLYGRPISGAVMNHTRYETDVVAWANEQAALLRAGKFSEIDIVNIAEEIEDVGKSEQRELTSRIAVLIDYLLKWKYQPSYRRTSWERTIKAQRKEILYGLKESPSLKTKLSDSDWIDVVWSKAVASAMNETGLDVFPDVCIWSISQILSSEFYPD</sequence>
<dbReference type="Gene3D" id="1.20.1220.20">
    <property type="entry name" value="Uncharcterised protein PF01724"/>
    <property type="match status" value="1"/>
</dbReference>
<evidence type="ECO:0008006" key="3">
    <source>
        <dbReference type="Google" id="ProtNLM"/>
    </source>
</evidence>
<dbReference type="AlphaFoldDB" id="U7QU90"/>
<dbReference type="Proteomes" id="UP000017133">
    <property type="component" value="Unassembled WGS sequence"/>
</dbReference>
<gene>
    <name evidence="1" type="ORF">O185_19165</name>
</gene>